<dbReference type="AlphaFoldDB" id="A0A2H1L861"/>
<dbReference type="InterPro" id="IPR011712">
    <property type="entry name" value="Sig_transdc_His_kin_sub3_dim/P"/>
</dbReference>
<organism evidence="6 7">
    <name type="scientific">Brevibacterium jeotgali</name>
    <dbReference type="NCBI Taxonomy" id="1262550"/>
    <lineage>
        <taxon>Bacteria</taxon>
        <taxon>Bacillati</taxon>
        <taxon>Actinomycetota</taxon>
        <taxon>Actinomycetes</taxon>
        <taxon>Micrococcales</taxon>
        <taxon>Brevibacteriaceae</taxon>
        <taxon>Brevibacterium</taxon>
    </lineage>
</organism>
<sequence length="367" mass="39020">MRRIGTDQWAGLAMLVLAVAVGAPVVLGIADPSIARAWWVVLYCVFLAALVVVSSTESQGWRSRAAFGVALLASWAVVLTSPGLGLVQIVLVITAAISVYIMPLWASSAVIGLNTAALAVVLLIQSATVADTIALLGFYLLIQCATVLSSATLLREMRLRRELTEAHTDLRAASVLLSASSRNAERLRISRELHDLIGHQLTVLTLELEAARHRPGERALEHIIRADGVARDLLADVRSTVGELRQGTADLAEALRGVVHGLPDLTVSVDVDPAVEVGEHQQVAFVRGVQEIVTNTLRHSGADRLRIDVTAEDEHTVLHAVDDGRGHPAPVPGNGLCGLHERFAELGGDVTVDGSDGFRVTARVPGP</sequence>
<name>A0A2H1L861_9MICO</name>
<feature type="transmembrane region" description="Helical" evidence="4">
    <location>
        <begin position="133"/>
        <end position="154"/>
    </location>
</feature>
<dbReference type="Proteomes" id="UP000234462">
    <property type="component" value="Unassembled WGS sequence"/>
</dbReference>
<gene>
    <name evidence="6" type="ORF">BJEO58_02700</name>
</gene>
<feature type="transmembrane region" description="Helical" evidence="4">
    <location>
        <begin position="36"/>
        <end position="54"/>
    </location>
</feature>
<dbReference type="GO" id="GO:0016020">
    <property type="term" value="C:membrane"/>
    <property type="evidence" value="ECO:0007669"/>
    <property type="project" value="InterPro"/>
</dbReference>
<dbReference type="PANTHER" id="PTHR24421:SF59">
    <property type="entry name" value="OXYGEN SENSOR HISTIDINE KINASE NREB"/>
    <property type="match status" value="1"/>
</dbReference>
<dbReference type="InterPro" id="IPR036890">
    <property type="entry name" value="HATPase_C_sf"/>
</dbReference>
<dbReference type="GO" id="GO:0046983">
    <property type="term" value="F:protein dimerization activity"/>
    <property type="evidence" value="ECO:0007669"/>
    <property type="project" value="InterPro"/>
</dbReference>
<keyword evidence="4" id="KW-0812">Transmembrane</keyword>
<evidence type="ECO:0000313" key="6">
    <source>
        <dbReference type="EMBL" id="SMY13091.1"/>
    </source>
</evidence>
<evidence type="ECO:0000313" key="7">
    <source>
        <dbReference type="Proteomes" id="UP000234462"/>
    </source>
</evidence>
<dbReference type="SUPFAM" id="SSF55874">
    <property type="entry name" value="ATPase domain of HSP90 chaperone/DNA topoisomerase II/histidine kinase"/>
    <property type="match status" value="1"/>
</dbReference>
<reference evidence="7" key="1">
    <citation type="submission" date="2017-03" db="EMBL/GenBank/DDBJ databases">
        <authorList>
            <person name="Monnet C."/>
        </authorList>
    </citation>
    <scope>NUCLEOTIDE SEQUENCE [LARGE SCALE GENOMIC DNA]</scope>
    <source>
        <strain evidence="7">SJ5-8</strain>
    </source>
</reference>
<evidence type="ECO:0000256" key="4">
    <source>
        <dbReference type="SAM" id="Phobius"/>
    </source>
</evidence>
<proteinExistence type="predicted"/>
<dbReference type="Pfam" id="PF07730">
    <property type="entry name" value="HisKA_3"/>
    <property type="match status" value="1"/>
</dbReference>
<dbReference type="RefSeq" id="WP_246075899.1">
    <property type="nucleotide sequence ID" value="NZ_FXZM01000016.1"/>
</dbReference>
<keyword evidence="4" id="KW-1133">Transmembrane helix</keyword>
<feature type="domain" description="Signal transduction histidine kinase subgroup 3 dimerisation and phosphoacceptor" evidence="5">
    <location>
        <begin position="185"/>
        <end position="247"/>
    </location>
</feature>
<dbReference type="CDD" id="cd16917">
    <property type="entry name" value="HATPase_UhpB-NarQ-NarX-like"/>
    <property type="match status" value="1"/>
</dbReference>
<keyword evidence="1" id="KW-0808">Transferase</keyword>
<keyword evidence="3" id="KW-0902">Two-component regulatory system</keyword>
<dbReference type="Gene3D" id="1.20.5.1930">
    <property type="match status" value="1"/>
</dbReference>
<dbReference type="PANTHER" id="PTHR24421">
    <property type="entry name" value="NITRATE/NITRITE SENSOR PROTEIN NARX-RELATED"/>
    <property type="match status" value="1"/>
</dbReference>
<accession>A0A2H1L861</accession>
<dbReference type="GO" id="GO:0000155">
    <property type="term" value="F:phosphorelay sensor kinase activity"/>
    <property type="evidence" value="ECO:0007669"/>
    <property type="project" value="InterPro"/>
</dbReference>
<keyword evidence="4" id="KW-0472">Membrane</keyword>
<evidence type="ECO:0000256" key="3">
    <source>
        <dbReference type="ARBA" id="ARBA00023012"/>
    </source>
</evidence>
<keyword evidence="2 6" id="KW-0418">Kinase</keyword>
<protein>
    <submittedName>
        <fullName evidence="6">Signal transduction histidine kinase</fullName>
    </submittedName>
</protein>
<evidence type="ECO:0000259" key="5">
    <source>
        <dbReference type="Pfam" id="PF07730"/>
    </source>
</evidence>
<dbReference type="Gene3D" id="3.30.565.10">
    <property type="entry name" value="Histidine kinase-like ATPase, C-terminal domain"/>
    <property type="match status" value="1"/>
</dbReference>
<dbReference type="EMBL" id="FXZM01000016">
    <property type="protein sequence ID" value="SMY13091.1"/>
    <property type="molecule type" value="Genomic_DNA"/>
</dbReference>
<feature type="transmembrane region" description="Helical" evidence="4">
    <location>
        <begin position="12"/>
        <end position="30"/>
    </location>
</feature>
<evidence type="ECO:0000256" key="1">
    <source>
        <dbReference type="ARBA" id="ARBA00022679"/>
    </source>
</evidence>
<evidence type="ECO:0000256" key="2">
    <source>
        <dbReference type="ARBA" id="ARBA00022777"/>
    </source>
</evidence>
<keyword evidence="7" id="KW-1185">Reference proteome</keyword>
<dbReference type="InterPro" id="IPR050482">
    <property type="entry name" value="Sensor_HK_TwoCompSys"/>
</dbReference>
<feature type="transmembrane region" description="Helical" evidence="4">
    <location>
        <begin position="109"/>
        <end position="127"/>
    </location>
</feature>